<protein>
    <recommendedName>
        <fullName evidence="3">Nucleotidyl transferase domain-containing protein</fullName>
    </recommendedName>
</protein>
<keyword evidence="2" id="KW-0548">Nucleotidyltransferase</keyword>
<feature type="domain" description="Nucleotidyl transferase" evidence="3">
    <location>
        <begin position="7"/>
        <end position="226"/>
    </location>
</feature>
<evidence type="ECO:0000259" key="3">
    <source>
        <dbReference type="Pfam" id="PF00483"/>
    </source>
</evidence>
<evidence type="ECO:0000313" key="4">
    <source>
        <dbReference type="EMBL" id="PJB88079.1"/>
    </source>
</evidence>
<evidence type="ECO:0000313" key="5">
    <source>
        <dbReference type="Proteomes" id="UP000229706"/>
    </source>
</evidence>
<dbReference type="EMBL" id="PFTH01000140">
    <property type="protein sequence ID" value="PJB88079.1"/>
    <property type="molecule type" value="Genomic_DNA"/>
</dbReference>
<evidence type="ECO:0000256" key="1">
    <source>
        <dbReference type="ARBA" id="ARBA00022679"/>
    </source>
</evidence>
<dbReference type="Gene3D" id="3.90.550.10">
    <property type="entry name" value="Spore Coat Polysaccharide Biosynthesis Protein SpsA, Chain A"/>
    <property type="match status" value="1"/>
</dbReference>
<dbReference type="InterPro" id="IPR005835">
    <property type="entry name" value="NTP_transferase_dom"/>
</dbReference>
<dbReference type="SUPFAM" id="SSF53448">
    <property type="entry name" value="Nucleotide-diphospho-sugar transferases"/>
    <property type="match status" value="1"/>
</dbReference>
<dbReference type="InterPro" id="IPR050065">
    <property type="entry name" value="GlmU-like"/>
</dbReference>
<dbReference type="InterPro" id="IPR029044">
    <property type="entry name" value="Nucleotide-diphossugar_trans"/>
</dbReference>
<gene>
    <name evidence="4" type="ORF">CO083_03600</name>
</gene>
<evidence type="ECO:0000256" key="2">
    <source>
        <dbReference type="ARBA" id="ARBA00022695"/>
    </source>
</evidence>
<sequence length="249" mass="28258">MKPEISAVVLAGRLGSRMNVLTKNCQKSMLGVEGQPILHYIFEGLQSEFGSAKVVIATGYRGEDITKAFGNRYRNIHLEYVHDSRHLEVRKRLLLADGLLEGPFFVMGTDVTIHSSQYSNMVQIFNTAPPNEIYGVISGAIDIKPAPTHALISTEGNKVIEIQTYPPFDYTNPSLLRDMSLWYFDQRTLHLLKEVPSSELNISPVLNEAIKHGVEYMIEKYHDNWYHFATPEDLQVHINFHGNNIKHHA</sequence>
<dbReference type="PANTHER" id="PTHR43584:SF8">
    <property type="entry name" value="N-ACETYLMURAMATE ALPHA-1-PHOSPHATE URIDYLYLTRANSFERASE"/>
    <property type="match status" value="1"/>
</dbReference>
<organism evidence="4 5">
    <name type="scientific">Candidatus Roizmanbacteria bacterium CG_4_9_14_0_8_um_filter_34_12</name>
    <dbReference type="NCBI Taxonomy" id="1974840"/>
    <lineage>
        <taxon>Bacteria</taxon>
        <taxon>Candidatus Roizmaniibacteriota</taxon>
    </lineage>
</organism>
<reference evidence="5" key="1">
    <citation type="submission" date="2017-09" db="EMBL/GenBank/DDBJ databases">
        <title>Depth-based differentiation of microbial function through sediment-hosted aquifers and enrichment of novel symbionts in the deep terrestrial subsurface.</title>
        <authorList>
            <person name="Probst A.J."/>
            <person name="Ladd B."/>
            <person name="Jarett J.K."/>
            <person name="Geller-Mcgrath D.E."/>
            <person name="Sieber C.M.K."/>
            <person name="Emerson J.B."/>
            <person name="Anantharaman K."/>
            <person name="Thomas B.C."/>
            <person name="Malmstrom R."/>
            <person name="Stieglmeier M."/>
            <person name="Klingl A."/>
            <person name="Woyke T."/>
            <person name="Ryan C.M."/>
            <person name="Banfield J.F."/>
        </authorList>
    </citation>
    <scope>NUCLEOTIDE SEQUENCE [LARGE SCALE GENOMIC DNA]</scope>
</reference>
<dbReference type="Pfam" id="PF00483">
    <property type="entry name" value="NTP_transferase"/>
    <property type="match status" value="1"/>
</dbReference>
<dbReference type="AlphaFoldDB" id="A0A2M8DCG2"/>
<proteinExistence type="predicted"/>
<dbReference type="PANTHER" id="PTHR43584">
    <property type="entry name" value="NUCLEOTIDYL TRANSFERASE"/>
    <property type="match status" value="1"/>
</dbReference>
<dbReference type="Proteomes" id="UP000229706">
    <property type="component" value="Unassembled WGS sequence"/>
</dbReference>
<accession>A0A2M8DCG2</accession>
<keyword evidence="1" id="KW-0808">Transferase</keyword>
<name>A0A2M8DCG2_9BACT</name>
<dbReference type="GO" id="GO:0016779">
    <property type="term" value="F:nucleotidyltransferase activity"/>
    <property type="evidence" value="ECO:0007669"/>
    <property type="project" value="UniProtKB-KW"/>
</dbReference>
<comment type="caution">
    <text evidence="4">The sequence shown here is derived from an EMBL/GenBank/DDBJ whole genome shotgun (WGS) entry which is preliminary data.</text>
</comment>